<proteinExistence type="predicted"/>
<dbReference type="Proteomes" id="UP000236630">
    <property type="component" value="Unassembled WGS sequence"/>
</dbReference>
<feature type="transmembrane region" description="Helical" evidence="2">
    <location>
        <begin position="12"/>
        <end position="30"/>
    </location>
</feature>
<keyword evidence="2" id="KW-0472">Membrane</keyword>
<dbReference type="PANTHER" id="PTHR10361">
    <property type="entry name" value="SODIUM-BILE ACID COTRANSPORTER"/>
    <property type="match status" value="1"/>
</dbReference>
<evidence type="ECO:0000313" key="4">
    <source>
        <dbReference type="Proteomes" id="UP000236630"/>
    </source>
</evidence>
<reference evidence="3 4" key="1">
    <citation type="journal article" date="2017" name="Front. Genet.">
        <title>Draft sequencing of the heterozygous diploid genome of Satsuma (Citrus unshiu Marc.) using a hybrid assembly approach.</title>
        <authorList>
            <person name="Shimizu T."/>
            <person name="Tanizawa Y."/>
            <person name="Mochizuki T."/>
            <person name="Nagasaki H."/>
            <person name="Yoshioka T."/>
            <person name="Toyoda A."/>
            <person name="Fujiyama A."/>
            <person name="Kaminuma E."/>
            <person name="Nakamura Y."/>
        </authorList>
    </citation>
    <scope>NUCLEOTIDE SEQUENCE [LARGE SCALE GENOMIC DNA]</scope>
    <source>
        <strain evidence="4">cv. Miyagawa wase</strain>
    </source>
</reference>
<organism evidence="3 4">
    <name type="scientific">Citrus unshiu</name>
    <name type="common">Satsuma mandarin</name>
    <name type="synonym">Citrus nobilis var. unshiu</name>
    <dbReference type="NCBI Taxonomy" id="55188"/>
    <lineage>
        <taxon>Eukaryota</taxon>
        <taxon>Viridiplantae</taxon>
        <taxon>Streptophyta</taxon>
        <taxon>Embryophyta</taxon>
        <taxon>Tracheophyta</taxon>
        <taxon>Spermatophyta</taxon>
        <taxon>Magnoliopsida</taxon>
        <taxon>eudicotyledons</taxon>
        <taxon>Gunneridae</taxon>
        <taxon>Pentapetalae</taxon>
        <taxon>rosids</taxon>
        <taxon>malvids</taxon>
        <taxon>Sapindales</taxon>
        <taxon>Rutaceae</taxon>
        <taxon>Aurantioideae</taxon>
        <taxon>Citrus</taxon>
    </lineage>
</organism>
<accession>A0A2H5PEI9</accession>
<evidence type="ECO:0000256" key="1">
    <source>
        <dbReference type="ARBA" id="ARBA00004141"/>
    </source>
</evidence>
<dbReference type="Gene3D" id="1.20.1530.20">
    <property type="match status" value="1"/>
</dbReference>
<dbReference type="PANTHER" id="PTHR10361:SF62">
    <property type="entry name" value="SODIUM_PYRUVATE COTRANSPORTER BASS2, CHLOROPLASTIC"/>
    <property type="match status" value="1"/>
</dbReference>
<dbReference type="AlphaFoldDB" id="A0A2H5PEI9"/>
<dbReference type="GO" id="GO:0016020">
    <property type="term" value="C:membrane"/>
    <property type="evidence" value="ECO:0007669"/>
    <property type="project" value="UniProtKB-SubCell"/>
</dbReference>
<keyword evidence="2" id="KW-1133">Transmembrane helix</keyword>
<protein>
    <submittedName>
        <fullName evidence="3">Uncharacterized protein</fullName>
    </submittedName>
</protein>
<comment type="caution">
    <text evidence="3">The sequence shown here is derived from an EMBL/GenBank/DDBJ whole genome shotgun (WGS) entry which is preliminary data.</text>
</comment>
<sequence>MYGHNIFCDSFVTLLLFFVIQSSALGFLLAQKHFTNPLVAVPSAVSVVCMALGGSALAVFWRNQPIPVDDKDDFKE</sequence>
<comment type="subcellular location">
    <subcellularLocation>
        <location evidence="1">Membrane</location>
        <topology evidence="1">Multi-pass membrane protein</topology>
    </subcellularLocation>
</comment>
<dbReference type="InterPro" id="IPR004710">
    <property type="entry name" value="Bilac:Na_transpt"/>
</dbReference>
<dbReference type="EMBL" id="BDQV01000063">
    <property type="protein sequence ID" value="GAY50515.1"/>
    <property type="molecule type" value="Genomic_DNA"/>
</dbReference>
<name>A0A2H5PEI9_CITUN</name>
<keyword evidence="2" id="KW-0812">Transmembrane</keyword>
<gene>
    <name evidence="3" type="ORF">CUMW_127280</name>
</gene>
<dbReference type="InterPro" id="IPR038770">
    <property type="entry name" value="Na+/solute_symporter_sf"/>
</dbReference>
<evidence type="ECO:0000313" key="3">
    <source>
        <dbReference type="EMBL" id="GAY50515.1"/>
    </source>
</evidence>
<keyword evidence="4" id="KW-1185">Reference proteome</keyword>
<evidence type="ECO:0000256" key="2">
    <source>
        <dbReference type="SAM" id="Phobius"/>
    </source>
</evidence>
<feature type="transmembrane region" description="Helical" evidence="2">
    <location>
        <begin position="37"/>
        <end position="61"/>
    </location>
</feature>